<sequence length="58" mass="6840">MRQPPSVITTFSREIDNILTYKFTDGGGHHNVHKHTDFLIRWEGDPREAATWHHEKDL</sequence>
<feature type="domain" description="Chromo" evidence="1">
    <location>
        <begin position="13"/>
        <end position="58"/>
    </location>
</feature>
<dbReference type="PROSITE" id="PS50013">
    <property type="entry name" value="CHROMO_2"/>
    <property type="match status" value="1"/>
</dbReference>
<evidence type="ECO:0000313" key="3">
    <source>
        <dbReference type="Proteomes" id="UP001189122"/>
    </source>
</evidence>
<name>A0A7I8IDQ7_SPIIN</name>
<dbReference type="Gene3D" id="2.40.50.40">
    <property type="match status" value="1"/>
</dbReference>
<dbReference type="AlphaFoldDB" id="A0A7I8IDQ7"/>
<dbReference type="InterPro" id="IPR000953">
    <property type="entry name" value="Chromo/chromo_shadow_dom"/>
</dbReference>
<dbReference type="EMBL" id="CACRZD030000002">
    <property type="protein sequence ID" value="CAA6655928.1"/>
    <property type="molecule type" value="Genomic_DNA"/>
</dbReference>
<reference evidence="2 3" key="1">
    <citation type="submission" date="2019-12" db="EMBL/GenBank/DDBJ databases">
        <authorList>
            <person name="Scholz U."/>
            <person name="Mascher M."/>
            <person name="Fiebig A."/>
        </authorList>
    </citation>
    <scope>NUCLEOTIDE SEQUENCE</scope>
</reference>
<accession>A0A7I8IDQ7</accession>
<dbReference type="Proteomes" id="UP001189122">
    <property type="component" value="Unassembled WGS sequence"/>
</dbReference>
<organism evidence="2">
    <name type="scientific">Spirodela intermedia</name>
    <name type="common">Intermediate duckweed</name>
    <dbReference type="NCBI Taxonomy" id="51605"/>
    <lineage>
        <taxon>Eukaryota</taxon>
        <taxon>Viridiplantae</taxon>
        <taxon>Streptophyta</taxon>
        <taxon>Embryophyta</taxon>
        <taxon>Tracheophyta</taxon>
        <taxon>Spermatophyta</taxon>
        <taxon>Magnoliopsida</taxon>
        <taxon>Liliopsida</taxon>
        <taxon>Araceae</taxon>
        <taxon>Lemnoideae</taxon>
        <taxon>Spirodela</taxon>
    </lineage>
</organism>
<dbReference type="SUPFAM" id="SSF54160">
    <property type="entry name" value="Chromo domain-like"/>
    <property type="match status" value="1"/>
</dbReference>
<proteinExistence type="predicted"/>
<dbReference type="CDD" id="cd00024">
    <property type="entry name" value="CD_CSD"/>
    <property type="match status" value="1"/>
</dbReference>
<evidence type="ECO:0000313" key="2">
    <source>
        <dbReference type="EMBL" id="CAA2616245.1"/>
    </source>
</evidence>
<keyword evidence="3" id="KW-1185">Reference proteome</keyword>
<evidence type="ECO:0000259" key="1">
    <source>
        <dbReference type="PROSITE" id="PS50013"/>
    </source>
</evidence>
<dbReference type="InterPro" id="IPR016197">
    <property type="entry name" value="Chromo-like_dom_sf"/>
</dbReference>
<dbReference type="EMBL" id="LR743589">
    <property type="protein sequence ID" value="CAA2616245.1"/>
    <property type="molecule type" value="Genomic_DNA"/>
</dbReference>
<gene>
    <name evidence="2" type="ORF">SI7747_02002468</name>
</gene>
<protein>
    <recommendedName>
        <fullName evidence="1">Chromo domain-containing protein</fullName>
    </recommendedName>
</protein>